<feature type="region of interest" description="Disordered" evidence="4">
    <location>
        <begin position="391"/>
        <end position="592"/>
    </location>
</feature>
<dbReference type="Pfam" id="PF00334">
    <property type="entry name" value="NDK"/>
    <property type="match status" value="2"/>
</dbReference>
<evidence type="ECO:0000259" key="5">
    <source>
        <dbReference type="SMART" id="SM00562"/>
    </source>
</evidence>
<dbReference type="InterPro" id="IPR036850">
    <property type="entry name" value="NDK-like_dom_sf"/>
</dbReference>
<protein>
    <recommendedName>
        <fullName evidence="5">Nucleoside diphosphate kinase-like domain-containing protein</fullName>
    </recommendedName>
</protein>
<feature type="compositionally biased region" description="Basic and acidic residues" evidence="4">
    <location>
        <begin position="1139"/>
        <end position="1150"/>
    </location>
</feature>
<feature type="region of interest" description="Disordered" evidence="4">
    <location>
        <begin position="1134"/>
        <end position="1179"/>
    </location>
</feature>
<evidence type="ECO:0000256" key="1">
    <source>
        <dbReference type="ARBA" id="ARBA00004496"/>
    </source>
</evidence>
<dbReference type="SMART" id="SM00562">
    <property type="entry name" value="NDK"/>
    <property type="match status" value="1"/>
</dbReference>
<dbReference type="OrthoDB" id="2162449at2759"/>
<evidence type="ECO:0000313" key="6">
    <source>
        <dbReference type="EnsemblMetazoa" id="XP_011660703"/>
    </source>
</evidence>
<feature type="compositionally biased region" description="Basic and acidic residues" evidence="4">
    <location>
        <begin position="660"/>
        <end position="673"/>
    </location>
</feature>
<evidence type="ECO:0000313" key="7">
    <source>
        <dbReference type="Proteomes" id="UP000007110"/>
    </source>
</evidence>
<dbReference type="KEGG" id="spu:580349"/>
<feature type="compositionally biased region" description="Low complexity" evidence="4">
    <location>
        <begin position="218"/>
        <end position="235"/>
    </location>
</feature>
<sequence length="1955" mass="214613">MAKYILQALSGKESTKLNEDFEGDIDDHDLEKKESDLDTKMTTFDETLFPEMSELHPKMNTIFADIQSSIPSLDFEVSSVSSDEELSVFNRSMKTPRSDRDPTEDTLTPEAWRKALEPTNDLEDIPVQAPTYEYIKLGQESSPYRSATSFKSPMPKLVETESSGEATSPRIFNRRLMSMSSTGSDDGVVRSPLLAQDLVPRDMIPSIDDFDDGDDSLGHSGSSFGNSEGSLGQSGSSLQTVISSVVAESFGLDLEEELNNHNFGLDIHPGEGILEVARESVPVESILEELTKGSPKDLDNREAAKEQIKATQNEDDAIIDMMLPAEVPTLAIEKVDFIDLDLLIDAFPERSNVMEGSGSQPSGKGDGKNTADNTCLMDKLAQLCIDQSGGKISKRDLTPSPSQQGRKKKAKGLAAKPPKPPPKVVWEEKTSPKRVNSSTSTSPPKPNASPLTRTASTGTSTGMDHSILDVGENWNRAGAGKVVSLQRSKETVFLDLRPKENDEDEASSSNAPSNAIQRILQLHSKQTEGSSSDDSSDDEDSALGWHEKRRKVMQKLGQVGSHSPLTPTGGQTGEKERAAARDKEPMRKIVAKPHRVIHMVHDEENRSTESGTQTLPIVKPIPVPTETYNLQLQLPPTPPQSPSSQGSRTPHRRSSIPEDQGTHQDQDQKVRDREHNVALARKLREQKEKQRQGHLKFQKKLETLHPQMTMSAKRKEVAKATDVIFDLEASYKPESSLLPLNLKPTHETALLTVTMATSGNILLNKSSGKQPLEKLDGQISGTYIVLLSWLLSLVPKDLDYLNDPTVQARCGASGMDGTPFRVVGLQQIWRDGKLQLSVAITPPCMDTTKQTPVKAKKGKLREEVRDMTPFQQTVSKFLTSKNLHTLAPWMPLAFKFALEFSGEPLELKPIPMEAPREGATETGTYIPPYPQVSSKPLATYMSMSTSPSAVESAFASIPGFFWRTLDAEESAYDQMTNEEYSNNGDTQNTLTVFHDAIYHFPSRQAGVLYRLLQEGLDISGLRLMYNSKDLLSSPRVTRPKQGGDESGLTMPVVVLGIRGNLARTRWLDAVGPSDPQLAKRTDPYSLMALYGGTSRDDLTIICPRNPSRINYELSLWFGARGTNDRLVEAPVVSESVPSRMDRRVRSESPKQKKNRKGSRKDSWSSSSNEDLDTSGLSPTTLVATTTGDMVLAVSPLVPPMCLGMILSTCQERGYQFRGVKRVRLNSRRANALGLQGKQVSIFSPMSCSTPTSPKNCEEALRKRLEAGLPASTNPPLPSTLVHLRAENPMRNAGGLVHALMLQLSRQGLLSSIQANAETNLKSSLCFHVAPFCDNLLSNLGGDFSLIPEHHVYHGVSVPSTFYSNPELEQIVVVTFSGAKTLKLLGNTLGKLLGVYPVTSTNNLLTPRANPGEGLELLGIKFLPSLTAFQAKELTPFEIGDRSWQPSVHTLVSNPAVVCILRGINAFHHVRSVLKIPTHPNDFRRGAKLELCMERLMSASAEIAFRQASMFFRDHELFADPSMRANLPYQPPLRSPSLEELSNARFAWAEDHGSSAKKSKYKANSGETKGTVLVEESIFKTMLAGPRPITTTLVIKPGALKHFSKILKRVSQEDFIVVALRLLTLNDHQARALVPERESENLVICGMHLGHLTSGPVLVLVLQRENAVRKLLGLLGPNNPKEAKKKNEFLWRGMFGVDPINNALHGSTTYAKAVEEQMLFFPEGLCCKQTSDIKAEKILCPAVDTVLGSRRASKRSFMLRIGTSRGAGDNDLSASDSSTSLNGDLSPRKIGVGTSTGDLALHSHSALCQTNCILLTPPLQLLSVQGHRKGYVDVIDCLRHRGFVIVGARMVWFTQSQAKEFVSIYSGAFPNLVQLLCHGPSIVLAIQRDNAVSCLGSLLGNMLDKDSVINKYGKHILRPKDTKEAIKHLEFFFNELMPGSQGEIVSDDVSLGFLSS</sequence>
<feature type="compositionally biased region" description="Polar residues" evidence="4">
    <location>
        <begin position="507"/>
        <end position="516"/>
    </location>
</feature>
<dbReference type="RefSeq" id="XP_011660703.2">
    <property type="nucleotide sequence ID" value="XM_011662401.2"/>
</dbReference>
<feature type="region of interest" description="Disordered" evidence="4">
    <location>
        <begin position="352"/>
        <end position="371"/>
    </location>
</feature>
<dbReference type="OMA" id="ADPINNG"/>
<dbReference type="PANTHER" id="PTHR43109:SF2">
    <property type="entry name" value="NUCLEOSIDE DIPHOSPHATE KINASE 7"/>
    <property type="match status" value="1"/>
</dbReference>
<proteinExistence type="inferred from homology"/>
<feature type="domain" description="Nucleoside diphosphate kinase-like" evidence="5">
    <location>
        <begin position="1588"/>
        <end position="1726"/>
    </location>
</feature>
<keyword evidence="7" id="KW-1185">Reference proteome</keyword>
<evidence type="ECO:0000256" key="3">
    <source>
        <dbReference type="PROSITE-ProRule" id="PRU00706"/>
    </source>
</evidence>
<dbReference type="GO" id="GO:0005879">
    <property type="term" value="C:axonemal microtubule"/>
    <property type="evidence" value="ECO:0000318"/>
    <property type="project" value="GO_Central"/>
</dbReference>
<dbReference type="InterPro" id="IPR034907">
    <property type="entry name" value="NDK-like_dom"/>
</dbReference>
<accession>A0A7M7HBN5</accession>
<keyword evidence="2" id="KW-0963">Cytoplasm</keyword>
<feature type="compositionally biased region" description="Polar residues" evidence="4">
    <location>
        <begin position="451"/>
        <end position="463"/>
    </location>
</feature>
<dbReference type="PROSITE" id="PS51374">
    <property type="entry name" value="NDPK_LIKE"/>
    <property type="match status" value="2"/>
</dbReference>
<evidence type="ECO:0000256" key="4">
    <source>
        <dbReference type="SAM" id="MobiDB-lite"/>
    </source>
</evidence>
<name>A0A7M7HBN5_STRPU</name>
<comment type="subcellular location">
    <subcellularLocation>
        <location evidence="1">Cytoplasm</location>
    </subcellularLocation>
</comment>
<feature type="region of interest" description="Disordered" evidence="4">
    <location>
        <begin position="15"/>
        <end position="37"/>
    </location>
</feature>
<comment type="caution">
    <text evidence="3">Lacks conserved residue(s) required for the propagation of feature annotation.</text>
</comment>
<feature type="compositionally biased region" description="Basic and acidic residues" evidence="4">
    <location>
        <begin position="573"/>
        <end position="587"/>
    </location>
</feature>
<feature type="region of interest" description="Disordered" evidence="4">
    <location>
        <begin position="205"/>
        <end position="235"/>
    </location>
</feature>
<dbReference type="GeneID" id="580349"/>
<dbReference type="Proteomes" id="UP000007110">
    <property type="component" value="Unassembled WGS sequence"/>
</dbReference>
<feature type="compositionally biased region" description="Polar residues" evidence="4">
    <location>
        <begin position="560"/>
        <end position="569"/>
    </location>
</feature>
<feature type="region of interest" description="Disordered" evidence="4">
    <location>
        <begin position="144"/>
        <end position="166"/>
    </location>
</feature>
<dbReference type="GO" id="GO:0005813">
    <property type="term" value="C:centrosome"/>
    <property type="evidence" value="ECO:0000318"/>
    <property type="project" value="GO_Central"/>
</dbReference>
<dbReference type="PANTHER" id="PTHR43109">
    <property type="entry name" value="NUCLEOSIDE DIPHOSPHATE KINASE 7"/>
    <property type="match status" value="1"/>
</dbReference>
<organism evidence="6 7">
    <name type="scientific">Strongylocentrotus purpuratus</name>
    <name type="common">Purple sea urchin</name>
    <dbReference type="NCBI Taxonomy" id="7668"/>
    <lineage>
        <taxon>Eukaryota</taxon>
        <taxon>Metazoa</taxon>
        <taxon>Echinodermata</taxon>
        <taxon>Eleutherozoa</taxon>
        <taxon>Echinozoa</taxon>
        <taxon>Echinoidea</taxon>
        <taxon>Euechinoidea</taxon>
        <taxon>Echinacea</taxon>
        <taxon>Camarodonta</taxon>
        <taxon>Echinidea</taxon>
        <taxon>Strongylocentrotidae</taxon>
        <taxon>Strongylocentrotus</taxon>
    </lineage>
</organism>
<dbReference type="Gene3D" id="3.30.70.141">
    <property type="entry name" value="Nucleoside diphosphate kinase-like domain"/>
    <property type="match status" value="3"/>
</dbReference>
<reference evidence="6" key="2">
    <citation type="submission" date="2021-01" db="UniProtKB">
        <authorList>
            <consortium name="EnsemblMetazoa"/>
        </authorList>
    </citation>
    <scope>IDENTIFICATION</scope>
</reference>
<evidence type="ECO:0000256" key="2">
    <source>
        <dbReference type="ARBA" id="ARBA00022490"/>
    </source>
</evidence>
<dbReference type="InParanoid" id="A0A7M7HBN5"/>
<feature type="compositionally biased region" description="Basic and acidic residues" evidence="4">
    <location>
        <begin position="487"/>
        <end position="500"/>
    </location>
</feature>
<dbReference type="EnsemblMetazoa" id="XM_011662401">
    <property type="protein sequence ID" value="XP_011660703"/>
    <property type="gene ID" value="LOC580349"/>
</dbReference>
<comment type="similarity">
    <text evidence="3">Belongs to the NDK family.</text>
</comment>
<dbReference type="SUPFAM" id="SSF54919">
    <property type="entry name" value="Nucleoside diphosphate kinase, NDK"/>
    <property type="match status" value="4"/>
</dbReference>
<reference evidence="7" key="1">
    <citation type="submission" date="2015-02" db="EMBL/GenBank/DDBJ databases">
        <title>Genome sequencing for Strongylocentrotus purpuratus.</title>
        <authorList>
            <person name="Murali S."/>
            <person name="Liu Y."/>
            <person name="Vee V."/>
            <person name="English A."/>
            <person name="Wang M."/>
            <person name="Skinner E."/>
            <person name="Han Y."/>
            <person name="Muzny D.M."/>
            <person name="Worley K.C."/>
            <person name="Gibbs R.A."/>
        </authorList>
    </citation>
    <scope>NUCLEOTIDE SEQUENCE</scope>
</reference>
<feature type="region of interest" description="Disordered" evidence="4">
    <location>
        <begin position="629"/>
        <end position="673"/>
    </location>
</feature>